<keyword evidence="9" id="KW-0809">Transit peptide</keyword>
<dbReference type="InterPro" id="IPR050699">
    <property type="entry name" value="RNA-DNA_Helicase"/>
</dbReference>
<keyword evidence="10" id="KW-0496">Mitochondrion</keyword>
<dbReference type="InterPro" id="IPR044774">
    <property type="entry name" value="Suv3_DEXQc"/>
</dbReference>
<evidence type="ECO:0000256" key="9">
    <source>
        <dbReference type="ARBA" id="ARBA00022946"/>
    </source>
</evidence>
<dbReference type="Gene3D" id="3.40.50.300">
    <property type="entry name" value="P-loop containing nucleotide triphosphate hydrolases"/>
    <property type="match status" value="2"/>
</dbReference>
<dbReference type="Pfam" id="PF00271">
    <property type="entry name" value="Helicase_C"/>
    <property type="match status" value="1"/>
</dbReference>
<dbReference type="PROSITE" id="PS51194">
    <property type="entry name" value="HELICASE_CTER"/>
    <property type="match status" value="1"/>
</dbReference>
<evidence type="ECO:0000256" key="8">
    <source>
        <dbReference type="ARBA" id="ARBA00022840"/>
    </source>
</evidence>
<keyword evidence="7" id="KW-0347">Helicase</keyword>
<keyword evidence="6 13" id="KW-0378">Hydrolase</keyword>
<dbReference type="FunFam" id="3.40.50.300:FF:000957">
    <property type="entry name" value="ATP-dependent RNA helicase SUV3L, mitochondrial"/>
    <property type="match status" value="1"/>
</dbReference>
<dbReference type="PANTHER" id="PTHR12131">
    <property type="entry name" value="ATP-DEPENDENT RNA AND DNA HELICASE"/>
    <property type="match status" value="1"/>
</dbReference>
<evidence type="ECO:0000256" key="1">
    <source>
        <dbReference type="ARBA" id="ARBA00001936"/>
    </source>
</evidence>
<dbReference type="OMA" id="HAICGER"/>
<dbReference type="CDD" id="cd18805">
    <property type="entry name" value="SF2_C_suv3"/>
    <property type="match status" value="1"/>
</dbReference>
<keyword evidence="14" id="KW-1185">Reference proteome</keyword>
<proteinExistence type="predicted"/>
<name>A0A137NTM8_CONC2</name>
<dbReference type="CDD" id="cd17913">
    <property type="entry name" value="DEXQc_Suv3"/>
    <property type="match status" value="1"/>
</dbReference>
<comment type="cofactor">
    <cofactor evidence="1">
        <name>Mn(2+)</name>
        <dbReference type="ChEBI" id="CHEBI:29035"/>
    </cofactor>
</comment>
<feature type="domain" description="Helicase C-terminal" evidence="12">
    <location>
        <begin position="183"/>
        <end position="372"/>
    </location>
</feature>
<dbReference type="InterPro" id="IPR001650">
    <property type="entry name" value="Helicase_C-like"/>
</dbReference>
<dbReference type="Pfam" id="PF12513">
    <property type="entry name" value="SUV3_C"/>
    <property type="match status" value="1"/>
</dbReference>
<dbReference type="GO" id="GO:0000965">
    <property type="term" value="P:mitochondrial RNA 3'-end processing"/>
    <property type="evidence" value="ECO:0007669"/>
    <property type="project" value="TreeGrafter"/>
</dbReference>
<keyword evidence="5" id="KW-0547">Nucleotide-binding</keyword>
<keyword evidence="8" id="KW-0067">ATP-binding</keyword>
<dbReference type="STRING" id="796925.A0A137NTM8"/>
<dbReference type="InterPro" id="IPR055206">
    <property type="entry name" value="DEXQc_SUV3"/>
</dbReference>
<evidence type="ECO:0000256" key="10">
    <source>
        <dbReference type="ARBA" id="ARBA00023128"/>
    </source>
</evidence>
<dbReference type="AlphaFoldDB" id="A0A137NTM8"/>
<evidence type="ECO:0000256" key="3">
    <source>
        <dbReference type="ARBA" id="ARBA00004173"/>
    </source>
</evidence>
<dbReference type="InterPro" id="IPR027417">
    <property type="entry name" value="P-loop_NTPase"/>
</dbReference>
<evidence type="ECO:0000256" key="11">
    <source>
        <dbReference type="ARBA" id="ARBA00047984"/>
    </source>
</evidence>
<dbReference type="EMBL" id="KQ964763">
    <property type="protein sequence ID" value="KXN66127.1"/>
    <property type="molecule type" value="Genomic_DNA"/>
</dbReference>
<dbReference type="Gene3D" id="1.20.272.40">
    <property type="match status" value="1"/>
</dbReference>
<dbReference type="Proteomes" id="UP000070444">
    <property type="component" value="Unassembled WGS sequence"/>
</dbReference>
<dbReference type="GO" id="GO:0005524">
    <property type="term" value="F:ATP binding"/>
    <property type="evidence" value="ECO:0007669"/>
    <property type="project" value="UniProtKB-KW"/>
</dbReference>
<protein>
    <recommendedName>
        <fullName evidence="4">RNA helicase</fullName>
        <ecNumber evidence="4">3.6.4.13</ecNumber>
    </recommendedName>
</protein>
<sequence>MYNRLLKYYFAYLQDTPSKVFCQRRNMFLYLLNHAKKQFNFTSPQDWFNPARRMKRKLIVHVGPTNSGKTYRALERLKTSQSGIYCGPLRLLALEVWKKFSDQGIRCNLVTGEERKLIEDGKPVQITSCTVEMANFNTPIDVAVIDEIQMISDHQRGFAWTRALLGIPAKEIHLCGESRAMSLIKWIGERLCEEVEVNTYDRLSPLSIRQNPKPGVKGIKAGDCIVAFSRNNIFSYKNLIESKTKLKCAVIYGNLPPENRAIQASLFNDKSSGYDVLVASDAVGMGLNLNIQRMIFSKMMKFNGTSTQRIPTSLIKQIAGRAGRFGTQYASGVATTFYNSDFHILIEEMEKTIPDITTAWIQPDASLIERATYLFPTLKLDQVLIMLGALAVTGPKFSFEFDYNQLQIAKMLSPLKLPVDVTMTLLFAPFNVRDEEEKAFAYMFARDHATKQLCKLTDYIELPEFSKAPKPKDLDYLEQIHRIASLYIWLSFRFALVYPDCKLALEYRHIIQKHLQLALSN</sequence>
<dbReference type="InterPro" id="IPR041082">
    <property type="entry name" value="Suv3_C_1"/>
</dbReference>
<evidence type="ECO:0000259" key="12">
    <source>
        <dbReference type="PROSITE" id="PS51194"/>
    </source>
</evidence>
<dbReference type="GO" id="GO:0045025">
    <property type="term" value="C:mitochondrial degradosome"/>
    <property type="evidence" value="ECO:0007669"/>
    <property type="project" value="TreeGrafter"/>
</dbReference>
<evidence type="ECO:0000313" key="13">
    <source>
        <dbReference type="EMBL" id="KXN66127.1"/>
    </source>
</evidence>
<comment type="cofactor">
    <cofactor evidence="2">
        <name>Mg(2+)</name>
        <dbReference type="ChEBI" id="CHEBI:18420"/>
    </cofactor>
</comment>
<dbReference type="FunFam" id="3.40.50.300:FF:000269">
    <property type="entry name" value="ATP-dependent RNA helicase SUPV3L1, mitochondrial"/>
    <property type="match status" value="1"/>
</dbReference>
<dbReference type="SMART" id="SM00490">
    <property type="entry name" value="HELICc"/>
    <property type="match status" value="1"/>
</dbReference>
<evidence type="ECO:0000256" key="6">
    <source>
        <dbReference type="ARBA" id="ARBA00022801"/>
    </source>
</evidence>
<dbReference type="Gene3D" id="1.20.58.1080">
    <property type="match status" value="1"/>
</dbReference>
<organism evidence="13 14">
    <name type="scientific">Conidiobolus coronatus (strain ATCC 28846 / CBS 209.66 / NRRL 28638)</name>
    <name type="common">Delacroixia coronata</name>
    <dbReference type="NCBI Taxonomy" id="796925"/>
    <lineage>
        <taxon>Eukaryota</taxon>
        <taxon>Fungi</taxon>
        <taxon>Fungi incertae sedis</taxon>
        <taxon>Zoopagomycota</taxon>
        <taxon>Entomophthoromycotina</taxon>
        <taxon>Entomophthoromycetes</taxon>
        <taxon>Entomophthorales</taxon>
        <taxon>Ancylistaceae</taxon>
        <taxon>Conidiobolus</taxon>
    </lineage>
</organism>
<evidence type="ECO:0000256" key="7">
    <source>
        <dbReference type="ARBA" id="ARBA00022806"/>
    </source>
</evidence>
<dbReference type="Pfam" id="PF22527">
    <property type="entry name" value="DEXQc_Suv3"/>
    <property type="match status" value="1"/>
</dbReference>
<dbReference type="GO" id="GO:0016787">
    <property type="term" value="F:hydrolase activity"/>
    <property type="evidence" value="ECO:0007669"/>
    <property type="project" value="UniProtKB-KW"/>
</dbReference>
<evidence type="ECO:0000256" key="5">
    <source>
        <dbReference type="ARBA" id="ARBA00022741"/>
    </source>
</evidence>
<evidence type="ECO:0000256" key="4">
    <source>
        <dbReference type="ARBA" id="ARBA00012552"/>
    </source>
</evidence>
<gene>
    <name evidence="13" type="ORF">CONCODRAFT_61843</name>
</gene>
<reference evidence="13 14" key="1">
    <citation type="journal article" date="2015" name="Genome Biol. Evol.">
        <title>Phylogenomic analyses indicate that early fungi evolved digesting cell walls of algal ancestors of land plants.</title>
        <authorList>
            <person name="Chang Y."/>
            <person name="Wang S."/>
            <person name="Sekimoto S."/>
            <person name="Aerts A.L."/>
            <person name="Choi C."/>
            <person name="Clum A."/>
            <person name="LaButti K.M."/>
            <person name="Lindquist E.A."/>
            <person name="Yee Ngan C."/>
            <person name="Ohm R.A."/>
            <person name="Salamov A.A."/>
            <person name="Grigoriev I.V."/>
            <person name="Spatafora J.W."/>
            <person name="Berbee M.L."/>
        </authorList>
    </citation>
    <scope>NUCLEOTIDE SEQUENCE [LARGE SCALE GENOMIC DNA]</scope>
    <source>
        <strain evidence="13 14">NRRL 28638</strain>
    </source>
</reference>
<comment type="subcellular location">
    <subcellularLocation>
        <location evidence="3">Mitochondrion</location>
    </subcellularLocation>
</comment>
<dbReference type="PANTHER" id="PTHR12131:SF1">
    <property type="entry name" value="ATP-DEPENDENT RNA HELICASE SUPV3L1, MITOCHONDRIAL-RELATED"/>
    <property type="match status" value="1"/>
</dbReference>
<dbReference type="EC" id="3.6.4.13" evidence="4"/>
<dbReference type="SUPFAM" id="SSF52540">
    <property type="entry name" value="P-loop containing nucleoside triphosphate hydrolases"/>
    <property type="match status" value="1"/>
</dbReference>
<comment type="catalytic activity">
    <reaction evidence="11">
        <text>ATP + H2O = ADP + phosphate + H(+)</text>
        <dbReference type="Rhea" id="RHEA:13065"/>
        <dbReference type="ChEBI" id="CHEBI:15377"/>
        <dbReference type="ChEBI" id="CHEBI:15378"/>
        <dbReference type="ChEBI" id="CHEBI:30616"/>
        <dbReference type="ChEBI" id="CHEBI:43474"/>
        <dbReference type="ChEBI" id="CHEBI:456216"/>
        <dbReference type="EC" id="3.6.4.13"/>
    </reaction>
</comment>
<accession>A0A137NTM8</accession>
<evidence type="ECO:0000313" key="14">
    <source>
        <dbReference type="Proteomes" id="UP000070444"/>
    </source>
</evidence>
<dbReference type="OrthoDB" id="6692397at2759"/>
<dbReference type="InterPro" id="IPR022192">
    <property type="entry name" value="SUV3_C"/>
</dbReference>
<dbReference type="Pfam" id="PF18147">
    <property type="entry name" value="Suv3_C_1"/>
    <property type="match status" value="1"/>
</dbReference>
<evidence type="ECO:0000256" key="2">
    <source>
        <dbReference type="ARBA" id="ARBA00001946"/>
    </source>
</evidence>
<dbReference type="GO" id="GO:0003724">
    <property type="term" value="F:RNA helicase activity"/>
    <property type="evidence" value="ECO:0007669"/>
    <property type="project" value="UniProtKB-EC"/>
</dbReference>